<dbReference type="Proteomes" id="UP000532121">
    <property type="component" value="Unassembled WGS sequence"/>
</dbReference>
<evidence type="ECO:0000256" key="1">
    <source>
        <dbReference type="SAM" id="Phobius"/>
    </source>
</evidence>
<proteinExistence type="predicted"/>
<name>A0A7X9QH28_STRRT</name>
<keyword evidence="1" id="KW-0812">Transmembrane</keyword>
<evidence type="ECO:0000313" key="2">
    <source>
        <dbReference type="EMBL" id="NMD49122.1"/>
    </source>
</evidence>
<evidence type="ECO:0008006" key="4">
    <source>
        <dbReference type="Google" id="ProtNLM"/>
    </source>
</evidence>
<dbReference type="RefSeq" id="WP_193523468.1">
    <property type="nucleotide sequence ID" value="NZ_JABASA010000009.1"/>
</dbReference>
<evidence type="ECO:0000313" key="3">
    <source>
        <dbReference type="Proteomes" id="UP000532121"/>
    </source>
</evidence>
<protein>
    <recommendedName>
        <fullName evidence="4">PH domain-containing protein</fullName>
    </recommendedName>
</protein>
<keyword evidence="1" id="KW-1133">Transmembrane helix</keyword>
<gene>
    <name evidence="2" type="ORF">HHO37_05440</name>
</gene>
<comment type="caution">
    <text evidence="2">The sequence shown here is derived from an EMBL/GenBank/DDBJ whole genome shotgun (WGS) entry which is preliminary data.</text>
</comment>
<dbReference type="EMBL" id="JABASA010000009">
    <property type="protein sequence ID" value="NMD49122.1"/>
    <property type="molecule type" value="Genomic_DNA"/>
</dbReference>
<feature type="transmembrane region" description="Helical" evidence="1">
    <location>
        <begin position="12"/>
        <end position="40"/>
    </location>
</feature>
<accession>A0A7X9QH28</accession>
<dbReference type="AlphaFoldDB" id="A0A7X9QH28"/>
<feature type="transmembrane region" description="Helical" evidence="1">
    <location>
        <begin position="52"/>
        <end position="75"/>
    </location>
</feature>
<sequence>MPFQYKNKKTSARFWLVFALISTFIALPLLFIGAFTVFLFSSVTKSESPIGLFPSLGLPILLLLIGLIVLIISIAKLKNSHYLIKGDDQGLAIHHSSRDYRFSWNDIESITYTRSKYPLQLSSPFPFSRMDRVGLLTRPFYTYLTINTKTQAAIQIEVTYIDGDLNMLLQQLQSFTPNVRVEDLN</sequence>
<keyword evidence="1" id="KW-0472">Membrane</keyword>
<reference evidence="2 3" key="1">
    <citation type="submission" date="2020-04" db="EMBL/GenBank/DDBJ databases">
        <title>MicrobeNet Type strains.</title>
        <authorList>
            <person name="Nicholson A.C."/>
        </authorList>
    </citation>
    <scope>NUCLEOTIDE SEQUENCE [LARGE SCALE GENOMIC DNA]</scope>
    <source>
        <strain evidence="2 3">DSM 22768</strain>
    </source>
</reference>
<organism evidence="2 3">
    <name type="scientific">Streptococcus ratti</name>
    <dbReference type="NCBI Taxonomy" id="1341"/>
    <lineage>
        <taxon>Bacteria</taxon>
        <taxon>Bacillati</taxon>
        <taxon>Bacillota</taxon>
        <taxon>Bacilli</taxon>
        <taxon>Lactobacillales</taxon>
        <taxon>Streptococcaceae</taxon>
        <taxon>Streptococcus</taxon>
    </lineage>
</organism>